<dbReference type="EMBL" id="CYSA01000025">
    <property type="protein sequence ID" value="CUH66601.1"/>
    <property type="molecule type" value="Genomic_DNA"/>
</dbReference>
<dbReference type="PANTHER" id="PTHR21666">
    <property type="entry name" value="PEPTIDASE-RELATED"/>
    <property type="match status" value="1"/>
</dbReference>
<evidence type="ECO:0000313" key="3">
    <source>
        <dbReference type="EMBL" id="CUH66601.1"/>
    </source>
</evidence>
<dbReference type="RefSeq" id="WP_058263238.1">
    <property type="nucleotide sequence ID" value="NZ_CP051181.1"/>
</dbReference>
<dbReference type="PROSITE" id="PS51257">
    <property type="entry name" value="PROKAR_LIPOPROTEIN"/>
    <property type="match status" value="1"/>
</dbReference>
<feature type="chain" id="PRO_5006062527" evidence="1">
    <location>
        <begin position="22"/>
        <end position="202"/>
    </location>
</feature>
<dbReference type="SUPFAM" id="SSF51261">
    <property type="entry name" value="Duplicated hybrid motif"/>
    <property type="match status" value="1"/>
</dbReference>
<dbReference type="GO" id="GO:0004222">
    <property type="term" value="F:metalloendopeptidase activity"/>
    <property type="evidence" value="ECO:0007669"/>
    <property type="project" value="TreeGrafter"/>
</dbReference>
<dbReference type="CDD" id="cd12797">
    <property type="entry name" value="M23_peptidase"/>
    <property type="match status" value="1"/>
</dbReference>
<dbReference type="InterPro" id="IPR016047">
    <property type="entry name" value="M23ase_b-sheet_dom"/>
</dbReference>
<dbReference type="Proteomes" id="UP000051587">
    <property type="component" value="Unassembled WGS sequence"/>
</dbReference>
<dbReference type="InterPro" id="IPR050570">
    <property type="entry name" value="Cell_wall_metabolism_enzyme"/>
</dbReference>
<keyword evidence="4" id="KW-1185">Reference proteome</keyword>
<accession>A0A0P1FEI8</accession>
<reference evidence="3 4" key="1">
    <citation type="submission" date="2015-09" db="EMBL/GenBank/DDBJ databases">
        <authorList>
            <consortium name="Swine Surveillance"/>
        </authorList>
    </citation>
    <scope>NUCLEOTIDE SEQUENCE [LARGE SCALE GENOMIC DNA]</scope>
    <source>
        <strain evidence="3 4">CECT 4357</strain>
    </source>
</reference>
<evidence type="ECO:0000259" key="2">
    <source>
        <dbReference type="Pfam" id="PF01551"/>
    </source>
</evidence>
<feature type="signal peptide" evidence="1">
    <location>
        <begin position="1"/>
        <end position="21"/>
    </location>
</feature>
<sequence>MQKPALTLLCICGLIVTGCSAPDGTSAPYSPATQHITVEMPVNAPAIGQQFRVVPDTADRGGLGGDHLGLDVLSPRDAPVLAAADGVVVASFYEPAYGNRVEIAHGPDDEGRIVTTRSVHLNTRLVTMGEHVLRGQKIGTVGSTGALAGTLNHLHFETRLNGTGVVDPHLLWADGVGKVTCFDLDRPLPESPVRLTYPVQCR</sequence>
<proteinExistence type="predicted"/>
<dbReference type="AlphaFoldDB" id="A0A0P1FEI8"/>
<dbReference type="Pfam" id="PF01551">
    <property type="entry name" value="Peptidase_M23"/>
    <property type="match status" value="1"/>
</dbReference>
<feature type="domain" description="M23ase beta-sheet core" evidence="2">
    <location>
        <begin position="66"/>
        <end position="164"/>
    </location>
</feature>
<protein>
    <submittedName>
        <fullName evidence="3">Murein hydrolase activator NlpD</fullName>
    </submittedName>
</protein>
<evidence type="ECO:0000313" key="4">
    <source>
        <dbReference type="Proteomes" id="UP000051587"/>
    </source>
</evidence>
<dbReference type="Gene3D" id="2.70.70.10">
    <property type="entry name" value="Glucose Permease (Domain IIA)"/>
    <property type="match status" value="1"/>
</dbReference>
<keyword evidence="3" id="KW-0378">Hydrolase</keyword>
<dbReference type="PANTHER" id="PTHR21666:SF270">
    <property type="entry name" value="MUREIN HYDROLASE ACTIVATOR ENVC"/>
    <property type="match status" value="1"/>
</dbReference>
<name>A0A0P1FEI8_THAGE</name>
<evidence type="ECO:0000256" key="1">
    <source>
        <dbReference type="SAM" id="SignalP"/>
    </source>
</evidence>
<keyword evidence="1" id="KW-0732">Signal</keyword>
<dbReference type="STRING" id="53501.SAMN04488043_10546"/>
<gene>
    <name evidence="3" type="primary">nlpD_2</name>
    <name evidence="3" type="ORF">TG4357_02510</name>
</gene>
<dbReference type="InterPro" id="IPR011055">
    <property type="entry name" value="Dup_hybrid_motif"/>
</dbReference>
<dbReference type="OrthoDB" id="9795421at2"/>
<organism evidence="3 4">
    <name type="scientific">Thalassovita gelatinovora</name>
    <name type="common">Thalassobius gelatinovorus</name>
    <dbReference type="NCBI Taxonomy" id="53501"/>
    <lineage>
        <taxon>Bacteria</taxon>
        <taxon>Pseudomonadati</taxon>
        <taxon>Pseudomonadota</taxon>
        <taxon>Alphaproteobacteria</taxon>
        <taxon>Rhodobacterales</taxon>
        <taxon>Roseobacteraceae</taxon>
        <taxon>Thalassovita</taxon>
    </lineage>
</organism>